<dbReference type="EMBL" id="CM007905">
    <property type="protein sequence ID" value="OTF91141.1"/>
    <property type="molecule type" value="Genomic_DNA"/>
</dbReference>
<proteinExistence type="predicted"/>
<dbReference type="Proteomes" id="UP000215914">
    <property type="component" value="Chromosome 16"/>
</dbReference>
<evidence type="ECO:0000313" key="1">
    <source>
        <dbReference type="EMBL" id="OTF91141.1"/>
    </source>
</evidence>
<sequence length="130" mass="14620">MRLSRSVLHTRRDKLQQLVTEKSAEVRASEIIAEEANVDSKWLLARGVPLIADRIVSSEELATYMYELGEAACDNGRKDGYAEGRAAAKAKETMSHFVLYKSDCAARYAEKRQEYEFLEFAIVKAVGKLS</sequence>
<gene>
    <name evidence="1" type="ORF">HannXRQ_Chr16g0507491</name>
</gene>
<keyword evidence="2" id="KW-1185">Reference proteome</keyword>
<protein>
    <submittedName>
        <fullName evidence="1">Uncharacterized protein</fullName>
    </submittedName>
</protein>
<dbReference type="AlphaFoldDB" id="A0A251S1U9"/>
<dbReference type="InParanoid" id="A0A251S1U9"/>
<reference evidence="2" key="1">
    <citation type="journal article" date="2017" name="Nature">
        <title>The sunflower genome provides insights into oil metabolism, flowering and Asterid evolution.</title>
        <authorList>
            <person name="Badouin H."/>
            <person name="Gouzy J."/>
            <person name="Grassa C.J."/>
            <person name="Murat F."/>
            <person name="Staton S.E."/>
            <person name="Cottret L."/>
            <person name="Lelandais-Briere C."/>
            <person name="Owens G.L."/>
            <person name="Carrere S."/>
            <person name="Mayjonade B."/>
            <person name="Legrand L."/>
            <person name="Gill N."/>
            <person name="Kane N.C."/>
            <person name="Bowers J.E."/>
            <person name="Hubner S."/>
            <person name="Bellec A."/>
            <person name="Berard A."/>
            <person name="Berges H."/>
            <person name="Blanchet N."/>
            <person name="Boniface M.C."/>
            <person name="Brunel D."/>
            <person name="Catrice O."/>
            <person name="Chaidir N."/>
            <person name="Claudel C."/>
            <person name="Donnadieu C."/>
            <person name="Faraut T."/>
            <person name="Fievet G."/>
            <person name="Helmstetter N."/>
            <person name="King M."/>
            <person name="Knapp S.J."/>
            <person name="Lai Z."/>
            <person name="Le Paslier M.C."/>
            <person name="Lippi Y."/>
            <person name="Lorenzon L."/>
            <person name="Mandel J.R."/>
            <person name="Marage G."/>
            <person name="Marchand G."/>
            <person name="Marquand E."/>
            <person name="Bret-Mestries E."/>
            <person name="Morien E."/>
            <person name="Nambeesan S."/>
            <person name="Nguyen T."/>
            <person name="Pegot-Espagnet P."/>
            <person name="Pouilly N."/>
            <person name="Raftis F."/>
            <person name="Sallet E."/>
            <person name="Schiex T."/>
            <person name="Thomas J."/>
            <person name="Vandecasteele C."/>
            <person name="Vares D."/>
            <person name="Vear F."/>
            <person name="Vautrin S."/>
            <person name="Crespi M."/>
            <person name="Mangin B."/>
            <person name="Burke J.M."/>
            <person name="Salse J."/>
            <person name="Munos S."/>
            <person name="Vincourt P."/>
            <person name="Rieseberg L.H."/>
            <person name="Langlade N.B."/>
        </authorList>
    </citation>
    <scope>NUCLEOTIDE SEQUENCE [LARGE SCALE GENOMIC DNA]</scope>
    <source>
        <strain evidence="2">cv. SF193</strain>
    </source>
</reference>
<name>A0A251S1U9_HELAN</name>
<evidence type="ECO:0000313" key="2">
    <source>
        <dbReference type="Proteomes" id="UP000215914"/>
    </source>
</evidence>
<accession>A0A251S1U9</accession>
<organism evidence="1 2">
    <name type="scientific">Helianthus annuus</name>
    <name type="common">Common sunflower</name>
    <dbReference type="NCBI Taxonomy" id="4232"/>
    <lineage>
        <taxon>Eukaryota</taxon>
        <taxon>Viridiplantae</taxon>
        <taxon>Streptophyta</taxon>
        <taxon>Embryophyta</taxon>
        <taxon>Tracheophyta</taxon>
        <taxon>Spermatophyta</taxon>
        <taxon>Magnoliopsida</taxon>
        <taxon>eudicotyledons</taxon>
        <taxon>Gunneridae</taxon>
        <taxon>Pentapetalae</taxon>
        <taxon>asterids</taxon>
        <taxon>campanulids</taxon>
        <taxon>Asterales</taxon>
        <taxon>Asteraceae</taxon>
        <taxon>Asteroideae</taxon>
        <taxon>Heliantheae alliance</taxon>
        <taxon>Heliantheae</taxon>
        <taxon>Helianthus</taxon>
    </lineage>
</organism>